<evidence type="ECO:0000313" key="1">
    <source>
        <dbReference type="EMBL" id="MBO2010896.1"/>
    </source>
</evidence>
<protein>
    <submittedName>
        <fullName evidence="1">Uncharacterized protein</fullName>
    </submittedName>
</protein>
<organism evidence="1 2">
    <name type="scientific">Hymenobacter negativus</name>
    <dbReference type="NCBI Taxonomy" id="2795026"/>
    <lineage>
        <taxon>Bacteria</taxon>
        <taxon>Pseudomonadati</taxon>
        <taxon>Bacteroidota</taxon>
        <taxon>Cytophagia</taxon>
        <taxon>Cytophagales</taxon>
        <taxon>Hymenobacteraceae</taxon>
        <taxon>Hymenobacter</taxon>
    </lineage>
</organism>
<dbReference type="RefSeq" id="WP_208176580.1">
    <property type="nucleotide sequence ID" value="NZ_JAGETZ010000008.1"/>
</dbReference>
<reference evidence="1 2" key="1">
    <citation type="submission" date="2021-03" db="EMBL/GenBank/DDBJ databases">
        <authorList>
            <person name="Kim M.K."/>
        </authorList>
    </citation>
    <scope>NUCLEOTIDE SEQUENCE [LARGE SCALE GENOMIC DNA]</scope>
    <source>
        <strain evidence="1 2">BT442</strain>
    </source>
</reference>
<sequence length="78" mass="8549">MAQLQKSPPRIRDLMPDNYTVTLATQTGCKNVSNLSQIVRLEHTNSKYWPAVEALAQKTNPTGFAAWKAAHAEPAQAA</sequence>
<name>A0ABS3QIE2_9BACT</name>
<dbReference type="Proteomes" id="UP000664369">
    <property type="component" value="Unassembled WGS sequence"/>
</dbReference>
<gene>
    <name evidence="1" type="ORF">J4E00_17685</name>
</gene>
<evidence type="ECO:0000313" key="2">
    <source>
        <dbReference type="Proteomes" id="UP000664369"/>
    </source>
</evidence>
<proteinExistence type="predicted"/>
<keyword evidence="2" id="KW-1185">Reference proteome</keyword>
<comment type="caution">
    <text evidence="1">The sequence shown here is derived from an EMBL/GenBank/DDBJ whole genome shotgun (WGS) entry which is preliminary data.</text>
</comment>
<dbReference type="EMBL" id="JAGETZ010000008">
    <property type="protein sequence ID" value="MBO2010896.1"/>
    <property type="molecule type" value="Genomic_DNA"/>
</dbReference>
<accession>A0ABS3QIE2</accession>